<dbReference type="EMBL" id="CAFBNF010000387">
    <property type="protein sequence ID" value="CAB4964926.1"/>
    <property type="molecule type" value="Genomic_DNA"/>
</dbReference>
<organism evidence="1">
    <name type="scientific">freshwater metagenome</name>
    <dbReference type="NCBI Taxonomy" id="449393"/>
    <lineage>
        <taxon>unclassified sequences</taxon>
        <taxon>metagenomes</taxon>
        <taxon>ecological metagenomes</taxon>
    </lineage>
</organism>
<protein>
    <submittedName>
        <fullName evidence="1">Unannotated protein</fullName>
    </submittedName>
</protein>
<gene>
    <name evidence="1" type="ORF">UFOPK3773_02320</name>
</gene>
<accession>A0A6J7L9L5</accession>
<evidence type="ECO:0000313" key="1">
    <source>
        <dbReference type="EMBL" id="CAB4964926.1"/>
    </source>
</evidence>
<proteinExistence type="predicted"/>
<dbReference type="AlphaFoldDB" id="A0A6J7L9L5"/>
<sequence length="98" mass="9846">MAANALTTSGSTDKAALVKTLSTLGTDTIVGKVQWNPTQPGPEGGPNVAVTPVAGGQWRLAPAGSKYKYDLVIVSNAVAAKKGLDIPLGGKAEAISTN</sequence>
<name>A0A6J7L9L5_9ZZZZ</name>
<reference evidence="1" key="1">
    <citation type="submission" date="2020-05" db="EMBL/GenBank/DDBJ databases">
        <authorList>
            <person name="Chiriac C."/>
            <person name="Salcher M."/>
            <person name="Ghai R."/>
            <person name="Kavagutti S V."/>
        </authorList>
    </citation>
    <scope>NUCLEOTIDE SEQUENCE</scope>
</reference>